<proteinExistence type="predicted"/>
<evidence type="ECO:0000256" key="1">
    <source>
        <dbReference type="SAM" id="MobiDB-lite"/>
    </source>
</evidence>
<dbReference type="AlphaFoldDB" id="A0AA39CVZ1"/>
<feature type="region of interest" description="Disordered" evidence="1">
    <location>
        <begin position="62"/>
        <end position="215"/>
    </location>
</feature>
<comment type="caution">
    <text evidence="2">The sequence shown here is derived from an EMBL/GenBank/DDBJ whole genome shotgun (WGS) entry which is preliminary data.</text>
</comment>
<accession>A0AA39CVZ1</accession>
<keyword evidence="3" id="KW-1185">Reference proteome</keyword>
<evidence type="ECO:0000313" key="3">
    <source>
        <dbReference type="Proteomes" id="UP001172681"/>
    </source>
</evidence>
<gene>
    <name evidence="2" type="ORF">H2204_009367</name>
</gene>
<evidence type="ECO:0000313" key="2">
    <source>
        <dbReference type="EMBL" id="KAJ9628250.1"/>
    </source>
</evidence>
<name>A0AA39CVZ1_9EURO</name>
<organism evidence="2 3">
    <name type="scientific">Knufia peltigerae</name>
    <dbReference type="NCBI Taxonomy" id="1002370"/>
    <lineage>
        <taxon>Eukaryota</taxon>
        <taxon>Fungi</taxon>
        <taxon>Dikarya</taxon>
        <taxon>Ascomycota</taxon>
        <taxon>Pezizomycotina</taxon>
        <taxon>Eurotiomycetes</taxon>
        <taxon>Chaetothyriomycetidae</taxon>
        <taxon>Chaetothyriales</taxon>
        <taxon>Trichomeriaceae</taxon>
        <taxon>Knufia</taxon>
    </lineage>
</organism>
<feature type="compositionally biased region" description="Polar residues" evidence="1">
    <location>
        <begin position="67"/>
        <end position="77"/>
    </location>
</feature>
<feature type="compositionally biased region" description="Acidic residues" evidence="1">
    <location>
        <begin position="187"/>
        <end position="196"/>
    </location>
</feature>
<dbReference type="Proteomes" id="UP001172681">
    <property type="component" value="Unassembled WGS sequence"/>
</dbReference>
<feature type="compositionally biased region" description="Polar residues" evidence="1">
    <location>
        <begin position="106"/>
        <end position="121"/>
    </location>
</feature>
<reference evidence="2" key="1">
    <citation type="submission" date="2022-10" db="EMBL/GenBank/DDBJ databases">
        <title>Culturing micro-colonial fungi from biological soil crusts in the Mojave desert and describing Neophaeococcomyces mojavensis, and introducing the new genera and species Taxawa tesnikishii.</title>
        <authorList>
            <person name="Kurbessoian T."/>
            <person name="Stajich J.E."/>
        </authorList>
    </citation>
    <scope>NUCLEOTIDE SEQUENCE</scope>
    <source>
        <strain evidence="2">TK_35</strain>
    </source>
</reference>
<dbReference type="EMBL" id="JAPDRN010000073">
    <property type="protein sequence ID" value="KAJ9628250.1"/>
    <property type="molecule type" value="Genomic_DNA"/>
</dbReference>
<feature type="region of interest" description="Disordered" evidence="1">
    <location>
        <begin position="1"/>
        <end position="22"/>
    </location>
</feature>
<protein>
    <submittedName>
        <fullName evidence="2">Uncharacterized protein</fullName>
    </submittedName>
</protein>
<sequence>MNPQPAPPGSGDSNVNQPSVLDHQEFLLEMRLQEIELQSQQIALEKEKLKAKKELHLIKMARLGLHQNRSGSQTRQQPGPRPTFGSPVSAGSSGTIPPLPAARGSATPQKPPSTGRQTVHGATSPPEDFGSSLLRQGREMNAQKGHSPAGSRPESVKGSSSEKGKGKGKPIPHNRTNDPDIIYVPGTEEEEDDDEPVTSNRKRTRPVSLETPKTNRRACSFKGIYTEESTSGIFS</sequence>